<sequence length="254" mass="28226">MNNKEQAKSVFWWLLNVTLIVVILLGLGAFKVLRSEDASRPPARTISVSGEGEVVAIPDIARLDFSVVSDGQDPKKLQEDNVLKINAAIDFIKEQGVKKEDIKTSQFSLYPKYDYDRFSGRSTVFGYTLTQSVTIKIRDFENISPILSKLPQVGINQIGSISFEVDDPETYLADAREKAFDKAREKAESMARQNGVRLGKVVTFNDNSYGYPVYRYEDAAFGKEGAVAESAPAPTIEPGSQDIKVNVNVVYEIK</sequence>
<evidence type="ECO:0000256" key="1">
    <source>
        <dbReference type="SAM" id="Phobius"/>
    </source>
</evidence>
<dbReference type="AlphaFoldDB" id="A0A2M6WHX5"/>
<evidence type="ECO:0000313" key="2">
    <source>
        <dbReference type="EMBL" id="PIT92391.1"/>
    </source>
</evidence>
<evidence type="ECO:0000313" key="3">
    <source>
        <dbReference type="Proteomes" id="UP000228635"/>
    </source>
</evidence>
<proteinExistence type="predicted"/>
<comment type="caution">
    <text evidence="2">The sequence shown here is derived from an EMBL/GenBank/DDBJ whole genome shotgun (WGS) entry which is preliminary data.</text>
</comment>
<evidence type="ECO:0008006" key="4">
    <source>
        <dbReference type="Google" id="ProtNLM"/>
    </source>
</evidence>
<reference evidence="3" key="1">
    <citation type="submission" date="2017-09" db="EMBL/GenBank/DDBJ databases">
        <title>Depth-based differentiation of microbial function through sediment-hosted aquifers and enrichment of novel symbionts in the deep terrestrial subsurface.</title>
        <authorList>
            <person name="Probst A.J."/>
            <person name="Ladd B."/>
            <person name="Jarett J.K."/>
            <person name="Geller-Mcgrath D.E."/>
            <person name="Sieber C.M.K."/>
            <person name="Emerson J.B."/>
            <person name="Anantharaman K."/>
            <person name="Thomas B.C."/>
            <person name="Malmstrom R."/>
            <person name="Stieglmeier M."/>
            <person name="Klingl A."/>
            <person name="Woyke T."/>
            <person name="Ryan C.M."/>
            <person name="Banfield J.F."/>
        </authorList>
    </citation>
    <scope>NUCLEOTIDE SEQUENCE [LARGE SCALE GENOMIC DNA]</scope>
</reference>
<name>A0A2M6WHX5_9BACT</name>
<keyword evidence="1" id="KW-0812">Transmembrane</keyword>
<gene>
    <name evidence="2" type="ORF">COU08_02705</name>
</gene>
<feature type="transmembrane region" description="Helical" evidence="1">
    <location>
        <begin position="12"/>
        <end position="30"/>
    </location>
</feature>
<accession>A0A2M6WHX5</accession>
<dbReference type="PANTHER" id="PTHR34387:SF1">
    <property type="entry name" value="PERIPLASMIC IMMUNOGENIC PROTEIN"/>
    <property type="match status" value="1"/>
</dbReference>
<keyword evidence="1" id="KW-0472">Membrane</keyword>
<dbReference type="InterPro" id="IPR052022">
    <property type="entry name" value="26kDa_periplasmic_antigen"/>
</dbReference>
<dbReference type="Gene3D" id="3.30.70.2970">
    <property type="entry name" value="Protein of unknown function (DUF541), domain 2"/>
    <property type="match status" value="1"/>
</dbReference>
<dbReference type="Proteomes" id="UP000228635">
    <property type="component" value="Unassembled WGS sequence"/>
</dbReference>
<keyword evidence="1" id="KW-1133">Transmembrane helix</keyword>
<protein>
    <recommendedName>
        <fullName evidence="4">SIMPL domain-containing protein</fullName>
    </recommendedName>
</protein>
<dbReference type="EMBL" id="PFBA01000024">
    <property type="protein sequence ID" value="PIT92391.1"/>
    <property type="molecule type" value="Genomic_DNA"/>
</dbReference>
<organism evidence="2 3">
    <name type="scientific">Candidatus Harrisonbacteria bacterium CG10_big_fil_rev_8_21_14_0_10_42_17</name>
    <dbReference type="NCBI Taxonomy" id="1974584"/>
    <lineage>
        <taxon>Bacteria</taxon>
        <taxon>Candidatus Harrisoniibacteriota</taxon>
    </lineage>
</organism>
<dbReference type="Gene3D" id="3.30.110.170">
    <property type="entry name" value="Protein of unknown function (DUF541), domain 1"/>
    <property type="match status" value="1"/>
</dbReference>
<dbReference type="InterPro" id="IPR007497">
    <property type="entry name" value="SIMPL/DUF541"/>
</dbReference>
<dbReference type="GO" id="GO:0006974">
    <property type="term" value="P:DNA damage response"/>
    <property type="evidence" value="ECO:0007669"/>
    <property type="project" value="TreeGrafter"/>
</dbReference>
<dbReference type="PANTHER" id="PTHR34387">
    <property type="entry name" value="SLR1258 PROTEIN"/>
    <property type="match status" value="1"/>
</dbReference>
<dbReference type="Pfam" id="PF04402">
    <property type="entry name" value="SIMPL"/>
    <property type="match status" value="1"/>
</dbReference>